<proteinExistence type="predicted"/>
<dbReference type="AlphaFoldDB" id="A0A2S6MZ97"/>
<dbReference type="Proteomes" id="UP000239724">
    <property type="component" value="Unassembled WGS sequence"/>
</dbReference>
<gene>
    <name evidence="4" type="ORF">CCS01_26270</name>
</gene>
<evidence type="ECO:0000259" key="3">
    <source>
        <dbReference type="PROSITE" id="PS51459"/>
    </source>
</evidence>
<evidence type="ECO:0000256" key="1">
    <source>
        <dbReference type="PIRSR" id="PIRSR640198-2"/>
    </source>
</evidence>
<dbReference type="InterPro" id="IPR003812">
    <property type="entry name" value="Fido"/>
</dbReference>
<dbReference type="EMBL" id="NHRY01000254">
    <property type="protein sequence ID" value="PPQ27704.1"/>
    <property type="molecule type" value="Genomic_DNA"/>
</dbReference>
<evidence type="ECO:0000313" key="5">
    <source>
        <dbReference type="Proteomes" id="UP000239724"/>
    </source>
</evidence>
<dbReference type="OrthoDB" id="9813719at2"/>
<dbReference type="Gene3D" id="1.10.3290.10">
    <property type="entry name" value="Fido-like domain"/>
    <property type="match status" value="1"/>
</dbReference>
<name>A0A2S6MZ97_RHOGL</name>
<dbReference type="GO" id="GO:0005524">
    <property type="term" value="F:ATP binding"/>
    <property type="evidence" value="ECO:0007669"/>
    <property type="project" value="UniProtKB-KW"/>
</dbReference>
<dbReference type="PANTHER" id="PTHR13504:SF38">
    <property type="entry name" value="FIDO DOMAIN-CONTAINING PROTEIN"/>
    <property type="match status" value="1"/>
</dbReference>
<dbReference type="PROSITE" id="PS51459">
    <property type="entry name" value="FIDO"/>
    <property type="match status" value="1"/>
</dbReference>
<feature type="site" description="Important for autoinhibition of adenylyltransferase activity" evidence="2">
    <location>
        <position position="45"/>
    </location>
</feature>
<dbReference type="Pfam" id="PF02661">
    <property type="entry name" value="Fic"/>
    <property type="match status" value="1"/>
</dbReference>
<dbReference type="SUPFAM" id="SSF140931">
    <property type="entry name" value="Fic-like"/>
    <property type="match status" value="1"/>
</dbReference>
<dbReference type="InterPro" id="IPR040198">
    <property type="entry name" value="Fido_containing"/>
</dbReference>
<evidence type="ECO:0000313" key="4">
    <source>
        <dbReference type="EMBL" id="PPQ27704.1"/>
    </source>
</evidence>
<reference evidence="4 5" key="1">
    <citation type="journal article" date="2018" name="Arch. Microbiol.">
        <title>New insights into the metabolic potential of the phototrophic purple bacterium Rhodopila globiformis DSM 161(T) from its draft genome sequence and evidence for a vanadium-dependent nitrogenase.</title>
        <authorList>
            <person name="Imhoff J.F."/>
            <person name="Rahn T."/>
            <person name="Kunzel S."/>
            <person name="Neulinger S.C."/>
        </authorList>
    </citation>
    <scope>NUCLEOTIDE SEQUENCE [LARGE SCALE GENOMIC DNA]</scope>
    <source>
        <strain evidence="4 5">DSM 161</strain>
    </source>
</reference>
<dbReference type="InterPro" id="IPR036597">
    <property type="entry name" value="Fido-like_dom_sf"/>
</dbReference>
<comment type="caution">
    <text evidence="4">The sequence shown here is derived from an EMBL/GenBank/DDBJ whole genome shotgun (WGS) entry which is preliminary data.</text>
</comment>
<dbReference type="PANTHER" id="PTHR13504">
    <property type="entry name" value="FIDO DOMAIN-CONTAINING PROTEIN DDB_G0283145"/>
    <property type="match status" value="1"/>
</dbReference>
<organism evidence="4 5">
    <name type="scientific">Rhodopila globiformis</name>
    <name type="common">Rhodopseudomonas globiformis</name>
    <dbReference type="NCBI Taxonomy" id="1071"/>
    <lineage>
        <taxon>Bacteria</taxon>
        <taxon>Pseudomonadati</taxon>
        <taxon>Pseudomonadota</taxon>
        <taxon>Alphaproteobacteria</taxon>
        <taxon>Acetobacterales</taxon>
        <taxon>Acetobacteraceae</taxon>
        <taxon>Rhodopila</taxon>
    </lineage>
</organism>
<feature type="binding site" evidence="1">
    <location>
        <begin position="180"/>
        <end position="187"/>
    </location>
    <ligand>
        <name>ATP</name>
        <dbReference type="ChEBI" id="CHEBI:30616"/>
    </ligand>
</feature>
<protein>
    <recommendedName>
        <fullName evidence="3">Fido domain-containing protein</fullName>
    </recommendedName>
</protein>
<dbReference type="RefSeq" id="WP_104521794.1">
    <property type="nucleotide sequence ID" value="NZ_NHRY01000254.1"/>
</dbReference>
<accession>A0A2S6MZ97</accession>
<feature type="domain" description="Fido" evidence="3">
    <location>
        <begin position="95"/>
        <end position="234"/>
    </location>
</feature>
<evidence type="ECO:0000256" key="2">
    <source>
        <dbReference type="PIRSR" id="PIRSR640198-3"/>
    </source>
</evidence>
<sequence>MHALLQSIAHKKQLLDRLRPLSPAAVVELQKESDIELTYTSNALEGNPLTFQETAEVIGAGATINRKRLKPHLEAIGHHDAVLWMRRQAAQPIPVTEAVIRELHRRIVAHSDPDIAGVYAPDRARPGHIPDAQPLAAFPNPLSIPEMMGDLCRQLDRTEATPMAAFDAHFRLTAISPFRDANGRAARLLMNLLLVRNGYVAVSVRPEDRKLYLDALAHASLTNDLGPFQTFMHRQLDGALDESIDGLRDLLPGGDDCQGSPP</sequence>
<keyword evidence="5" id="KW-1185">Reference proteome</keyword>
<keyword evidence="1" id="KW-0547">Nucleotide-binding</keyword>
<keyword evidence="1" id="KW-0067">ATP-binding</keyword>